<evidence type="ECO:0000313" key="3">
    <source>
        <dbReference type="Proteomes" id="UP001358417"/>
    </source>
</evidence>
<dbReference type="InterPro" id="IPR000073">
    <property type="entry name" value="AB_hydrolase_1"/>
</dbReference>
<dbReference type="RefSeq" id="XP_064702067.1">
    <property type="nucleotide sequence ID" value="XM_064851826.1"/>
</dbReference>
<reference evidence="2 3" key="1">
    <citation type="submission" date="2023-08" db="EMBL/GenBank/DDBJ databases">
        <title>Black Yeasts Isolated from many extreme environments.</title>
        <authorList>
            <person name="Coleine C."/>
            <person name="Stajich J.E."/>
            <person name="Selbmann L."/>
        </authorList>
    </citation>
    <scope>NUCLEOTIDE SEQUENCE [LARGE SCALE GENOMIC DNA]</scope>
    <source>
        <strain evidence="2 3">CCFEE 5792</strain>
    </source>
</reference>
<name>A0AAV9N0Y5_9EURO</name>
<proteinExistence type="predicted"/>
<protein>
    <recommendedName>
        <fullName evidence="1">AB hydrolase-1 domain-containing protein</fullName>
    </recommendedName>
</protein>
<evidence type="ECO:0000259" key="1">
    <source>
        <dbReference type="Pfam" id="PF12697"/>
    </source>
</evidence>
<keyword evidence="3" id="KW-1185">Reference proteome</keyword>
<dbReference type="Pfam" id="PF12697">
    <property type="entry name" value="Abhydrolase_6"/>
    <property type="match status" value="1"/>
</dbReference>
<dbReference type="EMBL" id="JAVRRD010000030">
    <property type="protein sequence ID" value="KAK5046476.1"/>
    <property type="molecule type" value="Genomic_DNA"/>
</dbReference>
<dbReference type="SUPFAM" id="SSF53474">
    <property type="entry name" value="alpha/beta-Hydrolases"/>
    <property type="match status" value="1"/>
</dbReference>
<feature type="domain" description="AB hydrolase-1" evidence="1">
    <location>
        <begin position="35"/>
        <end position="163"/>
    </location>
</feature>
<accession>A0AAV9N0Y5</accession>
<dbReference type="Proteomes" id="UP001358417">
    <property type="component" value="Unassembled WGS sequence"/>
</dbReference>
<comment type="caution">
    <text evidence="2">The sequence shown here is derived from an EMBL/GenBank/DDBJ whole genome shotgun (WGS) entry which is preliminary data.</text>
</comment>
<dbReference type="Gene3D" id="3.40.50.1820">
    <property type="entry name" value="alpha/beta hydrolase"/>
    <property type="match status" value="1"/>
</dbReference>
<gene>
    <name evidence="2" type="ORF">LTR84_008279</name>
</gene>
<sequence>MASFSMILANGKCLTGSNHFPMRPPPSRVAALPLIVAVHGGTYTSDYFDADADHTLRYMSQALAVPVVAIDRPGYGGTSPLPPIPTESSFIQEQGIYLHKYILPFLWKTHASNLGVSSIVLYGHSIGAAVAVITSSLHARDGDLPPYPLSGMSISGVGSNVKTLPMEEFHKDPRELIGISIRIPSDQKDILMLGAAKLHSPSILKQTERLQHDVSLEELYDINVLWRSYWRTFAASVKVPVLYTLGELDELWNKSDQDVEDFAKGFVNAPPVEARRLLSAPHCIEHSLQCTGLTLRTFGFAIECAVHHQLVLIR</sequence>
<evidence type="ECO:0000313" key="2">
    <source>
        <dbReference type="EMBL" id="KAK5046476.1"/>
    </source>
</evidence>
<organism evidence="2 3">
    <name type="scientific">Exophiala bonariae</name>
    <dbReference type="NCBI Taxonomy" id="1690606"/>
    <lineage>
        <taxon>Eukaryota</taxon>
        <taxon>Fungi</taxon>
        <taxon>Dikarya</taxon>
        <taxon>Ascomycota</taxon>
        <taxon>Pezizomycotina</taxon>
        <taxon>Eurotiomycetes</taxon>
        <taxon>Chaetothyriomycetidae</taxon>
        <taxon>Chaetothyriales</taxon>
        <taxon>Herpotrichiellaceae</taxon>
        <taxon>Exophiala</taxon>
    </lineage>
</organism>
<dbReference type="InterPro" id="IPR029058">
    <property type="entry name" value="AB_hydrolase_fold"/>
</dbReference>
<dbReference type="AlphaFoldDB" id="A0AAV9N0Y5"/>
<dbReference type="GeneID" id="89976443"/>